<protein>
    <submittedName>
        <fullName evidence="1">Uncharacterized protein</fullName>
    </submittedName>
</protein>
<proteinExistence type="predicted"/>
<dbReference type="EMBL" id="MT143979">
    <property type="protein sequence ID" value="QJA44668.1"/>
    <property type="molecule type" value="Genomic_DNA"/>
</dbReference>
<evidence type="ECO:0000313" key="4">
    <source>
        <dbReference type="EMBL" id="QJH93980.1"/>
    </source>
</evidence>
<dbReference type="EMBL" id="MT145197">
    <property type="protein sequence ID" value="QJI05286.1"/>
    <property type="molecule type" value="Genomic_DNA"/>
</dbReference>
<evidence type="ECO:0000313" key="3">
    <source>
        <dbReference type="EMBL" id="QJB00770.1"/>
    </source>
</evidence>
<evidence type="ECO:0000313" key="1">
    <source>
        <dbReference type="EMBL" id="QJA44668.1"/>
    </source>
</evidence>
<dbReference type="EMBL" id="MT144594">
    <property type="protein sequence ID" value="QJH93980.1"/>
    <property type="molecule type" value="Genomic_DNA"/>
</dbReference>
<accession>A0A6H1ZAV9</accession>
<sequence length="105" mass="12150">MSEFGHFHATGAGFHMDKWGAGPFVIEYLGKTFRFEDSDMFGPIRLKKDGDPAENQFFAEKSPFWYAWEKWVDQGRRLSEDGITCVWSHDEPTPSKARQTEEARS</sequence>
<organism evidence="1">
    <name type="scientific">viral metagenome</name>
    <dbReference type="NCBI Taxonomy" id="1070528"/>
    <lineage>
        <taxon>unclassified sequences</taxon>
        <taxon>metagenomes</taxon>
        <taxon>organismal metagenomes</taxon>
    </lineage>
</organism>
<name>A0A6H1ZAV9_9ZZZZ</name>
<gene>
    <name evidence="3" type="ORF">MM171A00166_0013</name>
    <name evidence="5" type="ORF">MM415A00140_0036</name>
    <name evidence="2" type="ORF">MM415B00227_0040</name>
    <name evidence="1" type="ORF">TM448A00134_0002</name>
    <name evidence="4" type="ORF">TM448B00166_0024</name>
</gene>
<dbReference type="EMBL" id="MT141570">
    <property type="protein sequence ID" value="QJA67378.1"/>
    <property type="molecule type" value="Genomic_DNA"/>
</dbReference>
<evidence type="ECO:0000313" key="2">
    <source>
        <dbReference type="EMBL" id="QJA67378.1"/>
    </source>
</evidence>
<dbReference type="EMBL" id="MT143701">
    <property type="protein sequence ID" value="QJB00770.1"/>
    <property type="molecule type" value="Genomic_DNA"/>
</dbReference>
<evidence type="ECO:0000313" key="5">
    <source>
        <dbReference type="EMBL" id="QJI05286.1"/>
    </source>
</evidence>
<reference evidence="1" key="1">
    <citation type="submission" date="2020-03" db="EMBL/GenBank/DDBJ databases">
        <title>The deep terrestrial virosphere.</title>
        <authorList>
            <person name="Holmfeldt K."/>
            <person name="Nilsson E."/>
            <person name="Simone D."/>
            <person name="Lopez-Fernandez M."/>
            <person name="Wu X."/>
            <person name="de Brujin I."/>
            <person name="Lundin D."/>
            <person name="Andersson A."/>
            <person name="Bertilsson S."/>
            <person name="Dopson M."/>
        </authorList>
    </citation>
    <scope>NUCLEOTIDE SEQUENCE</scope>
    <source>
        <strain evidence="3">MM171A00166</strain>
        <strain evidence="5">MM415A00140</strain>
        <strain evidence="2">MM415B00227</strain>
        <strain evidence="1">TM448A00134</strain>
        <strain evidence="4">TM448B00166</strain>
    </source>
</reference>
<dbReference type="AlphaFoldDB" id="A0A6H1ZAV9"/>